<comment type="pathway">
    <text evidence="2 6">Metabolic intermediate biosynthesis; 5-phospho-alpha-D-ribose 1-diphosphate biosynthesis; 5-phospho-alpha-D-ribose 1-diphosphate from D-ribose 5-phosphate (route II): step 3/3.</text>
</comment>
<keyword evidence="8" id="KW-0418">Kinase</keyword>
<evidence type="ECO:0000256" key="1">
    <source>
        <dbReference type="ARBA" id="ARBA00000373"/>
    </source>
</evidence>
<dbReference type="SMART" id="SM00072">
    <property type="entry name" value="GuKc"/>
    <property type="match status" value="1"/>
</dbReference>
<dbReference type="InterPro" id="IPR008145">
    <property type="entry name" value="GK/Ca_channel_bsu"/>
</dbReference>
<name>A0A6L8LHJ2_9RHOB</name>
<evidence type="ECO:0000313" key="8">
    <source>
        <dbReference type="EMBL" id="MYM55458.1"/>
    </source>
</evidence>
<evidence type="ECO:0000259" key="7">
    <source>
        <dbReference type="PROSITE" id="PS50052"/>
    </source>
</evidence>
<dbReference type="PROSITE" id="PS50052">
    <property type="entry name" value="GUANYLATE_KINASE_2"/>
    <property type="match status" value="1"/>
</dbReference>
<dbReference type="PANTHER" id="PTHR23117:SF8">
    <property type="entry name" value="RIBOSE 1,5-BISPHOSPHATE PHOSPHOKINASE PHNN"/>
    <property type="match status" value="1"/>
</dbReference>
<dbReference type="GO" id="GO:0006015">
    <property type="term" value="P:5-phosphoribose 1-diphosphate biosynthetic process"/>
    <property type="evidence" value="ECO:0007669"/>
    <property type="project" value="UniProtKB-UniRule"/>
</dbReference>
<dbReference type="Pfam" id="PF00625">
    <property type="entry name" value="Guanylate_kin"/>
    <property type="match status" value="1"/>
</dbReference>
<dbReference type="InterPro" id="IPR027417">
    <property type="entry name" value="P-loop_NTPase"/>
</dbReference>
<evidence type="ECO:0000256" key="6">
    <source>
        <dbReference type="HAMAP-Rule" id="MF_00836"/>
    </source>
</evidence>
<dbReference type="NCBIfam" id="TIGR02322">
    <property type="entry name" value="phosphon_PhnN"/>
    <property type="match status" value="1"/>
</dbReference>
<proteinExistence type="inferred from homology"/>
<feature type="binding site" evidence="6">
    <location>
        <begin position="11"/>
        <end position="18"/>
    </location>
    <ligand>
        <name>ATP</name>
        <dbReference type="ChEBI" id="CHEBI:30616"/>
    </ligand>
</feature>
<accession>A0A6L8LHJ2</accession>
<dbReference type="HAMAP" id="MF_00836">
    <property type="entry name" value="PhnN"/>
    <property type="match status" value="1"/>
</dbReference>
<dbReference type="Gene3D" id="3.40.50.300">
    <property type="entry name" value="P-loop containing nucleotide triphosphate hydrolases"/>
    <property type="match status" value="1"/>
</dbReference>
<dbReference type="EMBL" id="WWEN01000003">
    <property type="protein sequence ID" value="MYM55458.1"/>
    <property type="molecule type" value="Genomic_DNA"/>
</dbReference>
<dbReference type="PANTHER" id="PTHR23117">
    <property type="entry name" value="GUANYLATE KINASE-RELATED"/>
    <property type="match status" value="1"/>
</dbReference>
<evidence type="ECO:0000256" key="2">
    <source>
        <dbReference type="ARBA" id="ARBA00005069"/>
    </source>
</evidence>
<dbReference type="EC" id="2.7.4.23" evidence="6"/>
<keyword evidence="9" id="KW-1185">Reference proteome</keyword>
<dbReference type="Proteomes" id="UP000479043">
    <property type="component" value="Unassembled WGS sequence"/>
</dbReference>
<comment type="caution">
    <text evidence="8">The sequence shown here is derived from an EMBL/GenBank/DDBJ whole genome shotgun (WGS) entry which is preliminary data.</text>
</comment>
<evidence type="ECO:0000313" key="9">
    <source>
        <dbReference type="Proteomes" id="UP000479043"/>
    </source>
</evidence>
<evidence type="ECO:0000256" key="4">
    <source>
        <dbReference type="ARBA" id="ARBA00022741"/>
    </source>
</evidence>
<dbReference type="AlphaFoldDB" id="A0A6L8LHJ2"/>
<dbReference type="GO" id="GO:0019634">
    <property type="term" value="P:organic phosphonate metabolic process"/>
    <property type="evidence" value="ECO:0007669"/>
    <property type="project" value="UniProtKB-UniRule"/>
</dbReference>
<comment type="catalytic activity">
    <reaction evidence="1 6">
        <text>alpha-D-ribose 1,5-bisphosphate + ATP = 5-phospho-alpha-D-ribose 1-diphosphate + ADP</text>
        <dbReference type="Rhea" id="RHEA:20109"/>
        <dbReference type="ChEBI" id="CHEBI:30616"/>
        <dbReference type="ChEBI" id="CHEBI:58017"/>
        <dbReference type="ChEBI" id="CHEBI:68688"/>
        <dbReference type="ChEBI" id="CHEBI:456216"/>
        <dbReference type="EC" id="2.7.4.23"/>
    </reaction>
</comment>
<sequence length="181" mass="19534">MTPGRFIAVVGPSGVGKDTVMEAVCARHPEIRRVRRVITRSAEAGGEDADAVTHEEFEARAQRGDFALFWDAHGLRYGIPASVDADLAEGRDVLANLSRAVLPELAERFDRSMIVSITASADVLAARLAARGRETAEEQAKRLLRADFRLAEGLNPVVIRNDGTLDEAVAAFSAALQPERA</sequence>
<protein>
    <recommendedName>
        <fullName evidence="6">Ribose 1,5-bisphosphate phosphokinase PhnN</fullName>
        <ecNumber evidence="6">2.7.4.23</ecNumber>
    </recommendedName>
    <alternativeName>
        <fullName evidence="6">Ribose 1,5-bisphosphokinase</fullName>
    </alternativeName>
</protein>
<dbReference type="UniPathway" id="UPA00087">
    <property type="reaction ID" value="UER00175"/>
</dbReference>
<feature type="domain" description="Guanylate kinase-like" evidence="7">
    <location>
        <begin position="4"/>
        <end position="177"/>
    </location>
</feature>
<keyword evidence="5 6" id="KW-0067">ATP-binding</keyword>
<comment type="similarity">
    <text evidence="6">Belongs to the ribose 1,5-bisphosphokinase family.</text>
</comment>
<comment type="function">
    <text evidence="6">Catalyzes the phosphorylation of ribose 1,5-bisphosphate to 5-phospho-D-ribosyl alpha-1-diphosphate (PRPP).</text>
</comment>
<keyword evidence="3 6" id="KW-0808">Transferase</keyword>
<dbReference type="InterPro" id="IPR012699">
    <property type="entry name" value="PhnN"/>
</dbReference>
<dbReference type="GO" id="GO:0005524">
    <property type="term" value="F:ATP binding"/>
    <property type="evidence" value="ECO:0007669"/>
    <property type="project" value="UniProtKB-KW"/>
</dbReference>
<dbReference type="RefSeq" id="WP_160973150.1">
    <property type="nucleotide sequence ID" value="NZ_WWEN01000003.1"/>
</dbReference>
<evidence type="ECO:0000256" key="3">
    <source>
        <dbReference type="ARBA" id="ARBA00022679"/>
    </source>
</evidence>
<evidence type="ECO:0000256" key="5">
    <source>
        <dbReference type="ARBA" id="ARBA00022840"/>
    </source>
</evidence>
<reference evidence="8 9" key="1">
    <citation type="submission" date="2020-01" db="EMBL/GenBank/DDBJ databases">
        <authorList>
            <person name="Chen S."/>
        </authorList>
    </citation>
    <scope>NUCLEOTIDE SEQUENCE [LARGE SCALE GENOMIC DNA]</scope>
    <source>
        <strain evidence="8 9">GS-10</strain>
    </source>
</reference>
<dbReference type="GO" id="GO:0005829">
    <property type="term" value="C:cytosol"/>
    <property type="evidence" value="ECO:0007669"/>
    <property type="project" value="TreeGrafter"/>
</dbReference>
<keyword evidence="4 6" id="KW-0547">Nucleotide-binding</keyword>
<organism evidence="8 9">
    <name type="scientific">Thalassovita mangrovi</name>
    <dbReference type="NCBI Taxonomy" id="2692236"/>
    <lineage>
        <taxon>Bacteria</taxon>
        <taxon>Pseudomonadati</taxon>
        <taxon>Pseudomonadota</taxon>
        <taxon>Alphaproteobacteria</taxon>
        <taxon>Rhodobacterales</taxon>
        <taxon>Roseobacteraceae</taxon>
        <taxon>Thalassovita</taxon>
    </lineage>
</organism>
<dbReference type="SUPFAM" id="SSF52540">
    <property type="entry name" value="P-loop containing nucleoside triphosphate hydrolases"/>
    <property type="match status" value="1"/>
</dbReference>
<gene>
    <name evidence="6 8" type="primary">phnN</name>
    <name evidence="8" type="ORF">GR167_09080</name>
</gene>
<dbReference type="InterPro" id="IPR008144">
    <property type="entry name" value="Guanylate_kin-like_dom"/>
</dbReference>
<dbReference type="GO" id="GO:0033863">
    <property type="term" value="F:ribose 1,5-bisphosphate phosphokinase activity"/>
    <property type="evidence" value="ECO:0007669"/>
    <property type="project" value="UniProtKB-UniRule"/>
</dbReference>